<feature type="transmembrane region" description="Helical" evidence="7">
    <location>
        <begin position="412"/>
        <end position="432"/>
    </location>
</feature>
<keyword evidence="3 7" id="KW-0812">Transmembrane</keyword>
<evidence type="ECO:0000256" key="5">
    <source>
        <dbReference type="ARBA" id="ARBA00023136"/>
    </source>
</evidence>
<evidence type="ECO:0000256" key="3">
    <source>
        <dbReference type="ARBA" id="ARBA00022692"/>
    </source>
</evidence>
<evidence type="ECO:0000256" key="1">
    <source>
        <dbReference type="ARBA" id="ARBA00004141"/>
    </source>
</evidence>
<feature type="transmembrane region" description="Helical" evidence="7">
    <location>
        <begin position="12"/>
        <end position="31"/>
    </location>
</feature>
<comment type="caution">
    <text evidence="8">The sequence shown here is derived from an EMBL/GenBank/DDBJ whole genome shotgun (WGS) entry which is preliminary data.</text>
</comment>
<feature type="transmembrane region" description="Helical" evidence="7">
    <location>
        <begin position="289"/>
        <end position="317"/>
    </location>
</feature>
<feature type="transmembrane region" description="Helical" evidence="7">
    <location>
        <begin position="129"/>
        <end position="151"/>
    </location>
</feature>
<reference evidence="8" key="1">
    <citation type="journal article" date="2020" name="New Phytol.">
        <title>Comparative genomics reveals dynamic genome evolution in host specialist ectomycorrhizal fungi.</title>
        <authorList>
            <person name="Lofgren L.A."/>
            <person name="Nguyen N.H."/>
            <person name="Vilgalys R."/>
            <person name="Ruytinx J."/>
            <person name="Liao H.L."/>
            <person name="Branco S."/>
            <person name="Kuo A."/>
            <person name="LaButti K."/>
            <person name="Lipzen A."/>
            <person name="Andreopoulos W."/>
            <person name="Pangilinan J."/>
            <person name="Riley R."/>
            <person name="Hundley H."/>
            <person name="Na H."/>
            <person name="Barry K."/>
            <person name="Grigoriev I.V."/>
            <person name="Stajich J.E."/>
            <person name="Kennedy P.G."/>
        </authorList>
    </citation>
    <scope>NUCLEOTIDE SEQUENCE</scope>
    <source>
        <strain evidence="8">FC423</strain>
    </source>
</reference>
<dbReference type="InterPro" id="IPR031155">
    <property type="entry name" value="DUR"/>
</dbReference>
<dbReference type="PROSITE" id="PS50283">
    <property type="entry name" value="NA_SOLUT_SYMP_3"/>
    <property type="match status" value="1"/>
</dbReference>
<feature type="transmembrane region" description="Helical" evidence="7">
    <location>
        <begin position="438"/>
        <end position="459"/>
    </location>
</feature>
<evidence type="ECO:0000313" key="9">
    <source>
        <dbReference type="Proteomes" id="UP000823399"/>
    </source>
</evidence>
<dbReference type="GO" id="GO:0005886">
    <property type="term" value="C:plasma membrane"/>
    <property type="evidence" value="ECO:0007669"/>
    <property type="project" value="TreeGrafter"/>
</dbReference>
<dbReference type="PANTHER" id="PTHR46154:SF2">
    <property type="entry name" value="SOLUTE SYMPORTER FAMILY TRANSPORTER (AFU_ORTHOLOGUE AFUA_6G03200)"/>
    <property type="match status" value="1"/>
</dbReference>
<evidence type="ECO:0000256" key="4">
    <source>
        <dbReference type="ARBA" id="ARBA00022989"/>
    </source>
</evidence>
<gene>
    <name evidence="8" type="ORF">F5147DRAFT_685048</name>
</gene>
<evidence type="ECO:0000256" key="6">
    <source>
        <dbReference type="RuleBase" id="RU362091"/>
    </source>
</evidence>
<feature type="transmembrane region" description="Helical" evidence="7">
    <location>
        <begin position="57"/>
        <end position="82"/>
    </location>
</feature>
<feature type="transmembrane region" description="Helical" evidence="7">
    <location>
        <begin position="197"/>
        <end position="217"/>
    </location>
</feature>
<dbReference type="RefSeq" id="XP_041295026.1">
    <property type="nucleotide sequence ID" value="XM_041436655.1"/>
</dbReference>
<protein>
    <submittedName>
        <fullName evidence="8">Urea transporter</fullName>
    </submittedName>
</protein>
<dbReference type="Pfam" id="PF00474">
    <property type="entry name" value="SSF"/>
    <property type="match status" value="1"/>
</dbReference>
<dbReference type="InterPro" id="IPR001734">
    <property type="entry name" value="Na/solute_symporter"/>
</dbReference>
<evidence type="ECO:0000313" key="8">
    <source>
        <dbReference type="EMBL" id="KAG2111969.1"/>
    </source>
</evidence>
<organism evidence="8 9">
    <name type="scientific">Suillus discolor</name>
    <dbReference type="NCBI Taxonomy" id="1912936"/>
    <lineage>
        <taxon>Eukaryota</taxon>
        <taxon>Fungi</taxon>
        <taxon>Dikarya</taxon>
        <taxon>Basidiomycota</taxon>
        <taxon>Agaricomycotina</taxon>
        <taxon>Agaricomycetes</taxon>
        <taxon>Agaricomycetidae</taxon>
        <taxon>Boletales</taxon>
        <taxon>Suillineae</taxon>
        <taxon>Suillaceae</taxon>
        <taxon>Suillus</taxon>
    </lineage>
</organism>
<dbReference type="InterPro" id="IPR038377">
    <property type="entry name" value="Na/Glc_symporter_sf"/>
</dbReference>
<feature type="transmembrane region" description="Helical" evidence="7">
    <location>
        <begin position="466"/>
        <end position="485"/>
    </location>
</feature>
<keyword evidence="4 7" id="KW-1133">Transmembrane helix</keyword>
<dbReference type="GeneID" id="64698914"/>
<feature type="transmembrane region" description="Helical" evidence="7">
    <location>
        <begin position="592"/>
        <end position="614"/>
    </location>
</feature>
<dbReference type="AlphaFoldDB" id="A0A9P7FA34"/>
<dbReference type="CDD" id="cd11476">
    <property type="entry name" value="SLC5sbd_DUR3"/>
    <property type="match status" value="1"/>
</dbReference>
<feature type="transmembrane region" description="Helical" evidence="7">
    <location>
        <begin position="163"/>
        <end position="185"/>
    </location>
</feature>
<dbReference type="Proteomes" id="UP000823399">
    <property type="component" value="Unassembled WGS sequence"/>
</dbReference>
<name>A0A9P7FA34_9AGAM</name>
<feature type="transmembrane region" description="Helical" evidence="7">
    <location>
        <begin position="364"/>
        <end position="391"/>
    </location>
</feature>
<comment type="similarity">
    <text evidence="2 6">Belongs to the sodium:solute symporter (SSF) (TC 2.A.21) family.</text>
</comment>
<dbReference type="PANTHER" id="PTHR46154">
    <property type="match status" value="1"/>
</dbReference>
<feature type="transmembrane region" description="Helical" evidence="7">
    <location>
        <begin position="252"/>
        <end position="268"/>
    </location>
</feature>
<dbReference type="Gene3D" id="1.20.1730.10">
    <property type="entry name" value="Sodium/glucose cotransporter"/>
    <property type="match status" value="1"/>
</dbReference>
<keyword evidence="5 7" id="KW-0472">Membrane</keyword>
<dbReference type="OrthoDB" id="6132759at2759"/>
<feature type="transmembrane region" description="Helical" evidence="7">
    <location>
        <begin position="88"/>
        <end position="108"/>
    </location>
</feature>
<dbReference type="GO" id="GO:0015204">
    <property type="term" value="F:urea transmembrane transporter activity"/>
    <property type="evidence" value="ECO:0007669"/>
    <property type="project" value="InterPro"/>
</dbReference>
<evidence type="ECO:0000256" key="7">
    <source>
        <dbReference type="SAM" id="Phobius"/>
    </source>
</evidence>
<accession>A0A9P7FA34</accession>
<comment type="subcellular location">
    <subcellularLocation>
        <location evidence="1">Membrane</location>
        <topology evidence="1">Multi-pass membrane protein</topology>
    </subcellularLocation>
</comment>
<proteinExistence type="inferred from homology"/>
<feature type="transmembrane region" description="Helical" evidence="7">
    <location>
        <begin position="505"/>
        <end position="526"/>
    </location>
</feature>
<feature type="transmembrane region" description="Helical" evidence="7">
    <location>
        <begin position="626"/>
        <end position="648"/>
    </location>
</feature>
<keyword evidence="9" id="KW-1185">Reference proteome</keyword>
<evidence type="ECO:0000256" key="2">
    <source>
        <dbReference type="ARBA" id="ARBA00006434"/>
    </source>
</evidence>
<dbReference type="NCBIfam" id="TIGR00813">
    <property type="entry name" value="sss"/>
    <property type="match status" value="1"/>
</dbReference>
<dbReference type="EMBL" id="JABBWM010000016">
    <property type="protein sequence ID" value="KAG2111969.1"/>
    <property type="molecule type" value="Genomic_DNA"/>
</dbReference>
<sequence length="684" mass="72484">MSTSEVLPQGAGYGVGIGLFFSAFMVGLTAMQSRYTGVSPTESEEFSSASRSVKPGLIASGIVSAWTWAATLLQSSAVAYRYGISGPWWYAAGATVQVLLFAQLAAKLKLNAPYAHTWLEIVAARWGTTAHLFFMFFGLATNLIVSSMLILGGSATVTSLTGMSTIAACFLIPLGVSIYVVVGGMRSTLLCDYTHTTVLFAIILTFMFTVYATSGYIGSISRMHHLLDEVSKISPVAGNAGGSYLTLRSKNGLIFGVINLIGNFATVFEDQAYWQRAIASRPSTTVKAYLIGGLAWFAVPFAFSTTLGLAAVAFSAVPAANSPSQDPLSSNFIPMLAPLSQNAISEGLPASLAAATLLGKSGAAALLIVLFLAVTSATSAELIAVSSILTYDVYVRYINPKATEQQILRMSHAGVAIFALVMGIAGVIFYYIGVSMGWLYTFMGVILGSAVCPIALCITWKKANKVGCIIGSLVGFSAGIIAWLVTTSALNQKVINVTVRDYEMLAGNLASIGVGAIISTTASLIWPDDYDFTSARAINNRGAAIASRNVNDELEEPEVEKKGLDVSASSTTNEAQIDPELDPVGLNKAFKFAARASIVLTLVLIILIPLPLFFAQTVYSVTGFSVWVMVGIIWIFLSAFAVAIYPLWESRAALRLISRGVIMDIFSPGSGKFVAPSSMKKPVE</sequence>